<feature type="domain" description="HTH lysR-type" evidence="6">
    <location>
        <begin position="24"/>
        <end position="81"/>
    </location>
</feature>
<keyword evidence="8" id="KW-1185">Reference proteome</keyword>
<dbReference type="SUPFAM" id="SSF46785">
    <property type="entry name" value="Winged helix' DNA-binding domain"/>
    <property type="match status" value="1"/>
</dbReference>
<dbReference type="InterPro" id="IPR005119">
    <property type="entry name" value="LysR_subst-bd"/>
</dbReference>
<reference evidence="8" key="1">
    <citation type="journal article" date="2019" name="Int. J. Syst. Evol. Microbiol.">
        <title>The Global Catalogue of Microorganisms (GCM) 10K type strain sequencing project: providing services to taxonomists for standard genome sequencing and annotation.</title>
        <authorList>
            <consortium name="The Broad Institute Genomics Platform"/>
            <consortium name="The Broad Institute Genome Sequencing Center for Infectious Disease"/>
            <person name="Wu L."/>
            <person name="Ma J."/>
        </authorList>
    </citation>
    <scope>NUCLEOTIDE SEQUENCE [LARGE SCALE GENOMIC DNA]</scope>
    <source>
        <strain evidence="8">CGMCC 1.10759</strain>
    </source>
</reference>
<evidence type="ECO:0000256" key="2">
    <source>
        <dbReference type="ARBA" id="ARBA00023015"/>
    </source>
</evidence>
<organism evidence="7 8">
    <name type="scientific">Steroidobacter flavus</name>
    <dbReference type="NCBI Taxonomy" id="1842136"/>
    <lineage>
        <taxon>Bacteria</taxon>
        <taxon>Pseudomonadati</taxon>
        <taxon>Pseudomonadota</taxon>
        <taxon>Gammaproteobacteria</taxon>
        <taxon>Steroidobacterales</taxon>
        <taxon>Steroidobacteraceae</taxon>
        <taxon>Steroidobacter</taxon>
    </lineage>
</organism>
<evidence type="ECO:0000259" key="6">
    <source>
        <dbReference type="PROSITE" id="PS50931"/>
    </source>
</evidence>
<proteinExistence type="inferred from homology"/>
<dbReference type="Pfam" id="PF03466">
    <property type="entry name" value="LysR_substrate"/>
    <property type="match status" value="1"/>
</dbReference>
<name>A0ABV8T0G8_9GAMM</name>
<dbReference type="InterPro" id="IPR036388">
    <property type="entry name" value="WH-like_DNA-bd_sf"/>
</dbReference>
<evidence type="ECO:0000313" key="7">
    <source>
        <dbReference type="EMBL" id="MFC4312732.1"/>
    </source>
</evidence>
<dbReference type="InterPro" id="IPR036390">
    <property type="entry name" value="WH_DNA-bd_sf"/>
</dbReference>
<dbReference type="Pfam" id="PF00126">
    <property type="entry name" value="HTH_1"/>
    <property type="match status" value="1"/>
</dbReference>
<comment type="similarity">
    <text evidence="1">Belongs to the LysR transcriptional regulatory family.</text>
</comment>
<dbReference type="PANTHER" id="PTHR30537">
    <property type="entry name" value="HTH-TYPE TRANSCRIPTIONAL REGULATOR"/>
    <property type="match status" value="1"/>
</dbReference>
<dbReference type="InterPro" id="IPR058163">
    <property type="entry name" value="LysR-type_TF_proteobact-type"/>
</dbReference>
<dbReference type="PANTHER" id="PTHR30537:SF5">
    <property type="entry name" value="HTH-TYPE TRANSCRIPTIONAL ACTIVATOR TTDR-RELATED"/>
    <property type="match status" value="1"/>
</dbReference>
<protein>
    <submittedName>
        <fullName evidence="7">LysR substrate-binding domain-containing protein</fullName>
    </submittedName>
</protein>
<comment type="caution">
    <text evidence="7">The sequence shown here is derived from an EMBL/GenBank/DDBJ whole genome shotgun (WGS) entry which is preliminary data.</text>
</comment>
<dbReference type="Gene3D" id="3.40.190.10">
    <property type="entry name" value="Periplasmic binding protein-like II"/>
    <property type="match status" value="2"/>
</dbReference>
<evidence type="ECO:0000313" key="8">
    <source>
        <dbReference type="Proteomes" id="UP001595904"/>
    </source>
</evidence>
<dbReference type="EMBL" id="JBHSDU010000014">
    <property type="protein sequence ID" value="MFC4312732.1"/>
    <property type="molecule type" value="Genomic_DNA"/>
</dbReference>
<dbReference type="RefSeq" id="WP_380602375.1">
    <property type="nucleotide sequence ID" value="NZ_JBHSDU010000014.1"/>
</dbReference>
<evidence type="ECO:0000256" key="1">
    <source>
        <dbReference type="ARBA" id="ARBA00009437"/>
    </source>
</evidence>
<sequence>MMSAEDRRRIDPPAPALPSRKGLPPFDALRAFDAIARLGGVRRAAQYLCRDHGVISRHLRTIEEWTGTKLIARTANGTVLTEDGVRYHKQISAAIDAISNATIDLMKRGDSRRLHIHCMPAFALHWISGRLGDFELAHPGFDIEVRPMDRSPDFLTHHADVDLRIVAMYGAAYEIPAECRSVEIARAPVIAVASREYLARNPKIREPKDILGHQLLHEDNLMRWRNWLASHGVHTDEELSGPRLWQAQLALEAARHGRGIALINYLVVAEELKQRQLMDIGAGLDSFQPHAMGMLQFVARAERWDALPIRSFRNWLTTTIARDHPELKAPDAG</sequence>
<accession>A0ABV8T0G8</accession>
<gene>
    <name evidence="7" type="ORF">ACFPN2_26845</name>
</gene>
<feature type="compositionally biased region" description="Basic and acidic residues" evidence="5">
    <location>
        <begin position="1"/>
        <end position="11"/>
    </location>
</feature>
<dbReference type="Proteomes" id="UP001595904">
    <property type="component" value="Unassembled WGS sequence"/>
</dbReference>
<dbReference type="PROSITE" id="PS50931">
    <property type="entry name" value="HTH_LYSR"/>
    <property type="match status" value="1"/>
</dbReference>
<feature type="region of interest" description="Disordered" evidence="5">
    <location>
        <begin position="1"/>
        <end position="22"/>
    </location>
</feature>
<evidence type="ECO:0000256" key="5">
    <source>
        <dbReference type="SAM" id="MobiDB-lite"/>
    </source>
</evidence>
<dbReference type="InterPro" id="IPR000847">
    <property type="entry name" value="LysR_HTH_N"/>
</dbReference>
<keyword evidence="2" id="KW-0805">Transcription regulation</keyword>
<evidence type="ECO:0000256" key="3">
    <source>
        <dbReference type="ARBA" id="ARBA00023125"/>
    </source>
</evidence>
<evidence type="ECO:0000256" key="4">
    <source>
        <dbReference type="ARBA" id="ARBA00023163"/>
    </source>
</evidence>
<keyword evidence="4" id="KW-0804">Transcription</keyword>
<dbReference type="Gene3D" id="1.10.10.10">
    <property type="entry name" value="Winged helix-like DNA-binding domain superfamily/Winged helix DNA-binding domain"/>
    <property type="match status" value="1"/>
</dbReference>
<dbReference type="SUPFAM" id="SSF53850">
    <property type="entry name" value="Periplasmic binding protein-like II"/>
    <property type="match status" value="1"/>
</dbReference>
<keyword evidence="3" id="KW-0238">DNA-binding</keyword>